<name>A0AAN9UW07_9PEZI</name>
<dbReference type="InterPro" id="IPR050300">
    <property type="entry name" value="GDXG_lipolytic_enzyme"/>
</dbReference>
<evidence type="ECO:0000313" key="3">
    <source>
        <dbReference type="EMBL" id="KAK7754516.1"/>
    </source>
</evidence>
<dbReference type="PANTHER" id="PTHR48081">
    <property type="entry name" value="AB HYDROLASE SUPERFAMILY PROTEIN C4A8.06C"/>
    <property type="match status" value="1"/>
</dbReference>
<organism evidence="3 4">
    <name type="scientific">Diatrype stigma</name>
    <dbReference type="NCBI Taxonomy" id="117547"/>
    <lineage>
        <taxon>Eukaryota</taxon>
        <taxon>Fungi</taxon>
        <taxon>Dikarya</taxon>
        <taxon>Ascomycota</taxon>
        <taxon>Pezizomycotina</taxon>
        <taxon>Sordariomycetes</taxon>
        <taxon>Xylariomycetidae</taxon>
        <taxon>Xylariales</taxon>
        <taxon>Diatrypaceae</taxon>
        <taxon>Diatrype</taxon>
    </lineage>
</organism>
<accession>A0AAN9UW07</accession>
<dbReference type="InterPro" id="IPR029058">
    <property type="entry name" value="AB_hydrolase_fold"/>
</dbReference>
<dbReference type="EMBL" id="JAKJXP020000020">
    <property type="protein sequence ID" value="KAK7754516.1"/>
    <property type="molecule type" value="Genomic_DNA"/>
</dbReference>
<gene>
    <name evidence="3" type="ORF">SLS62_003536</name>
</gene>
<dbReference type="PANTHER" id="PTHR48081:SF8">
    <property type="entry name" value="ALPHA_BETA HYDROLASE FOLD-3 DOMAIN-CONTAINING PROTEIN-RELATED"/>
    <property type="match status" value="1"/>
</dbReference>
<dbReference type="AlphaFoldDB" id="A0AAN9UW07"/>
<evidence type="ECO:0000313" key="4">
    <source>
        <dbReference type="Proteomes" id="UP001320420"/>
    </source>
</evidence>
<keyword evidence="4" id="KW-1185">Reference proteome</keyword>
<dbReference type="Pfam" id="PF07859">
    <property type="entry name" value="Abhydrolase_3"/>
    <property type="match status" value="1"/>
</dbReference>
<proteinExistence type="predicted"/>
<protein>
    <recommendedName>
        <fullName evidence="2">Alpha/beta hydrolase fold-3 domain-containing protein</fullName>
    </recommendedName>
</protein>
<reference evidence="3 4" key="1">
    <citation type="submission" date="2024-02" db="EMBL/GenBank/DDBJ databases">
        <title>De novo assembly and annotation of 12 fungi associated with fruit tree decline syndrome in Ontario, Canada.</title>
        <authorList>
            <person name="Sulman M."/>
            <person name="Ellouze W."/>
            <person name="Ilyukhin E."/>
        </authorList>
    </citation>
    <scope>NUCLEOTIDE SEQUENCE [LARGE SCALE GENOMIC DNA]</scope>
    <source>
        <strain evidence="3 4">M11/M66-122</strain>
    </source>
</reference>
<evidence type="ECO:0000256" key="1">
    <source>
        <dbReference type="ARBA" id="ARBA00022801"/>
    </source>
</evidence>
<dbReference type="SUPFAM" id="SSF53474">
    <property type="entry name" value="alpha/beta-Hydrolases"/>
    <property type="match status" value="1"/>
</dbReference>
<dbReference type="InterPro" id="IPR013094">
    <property type="entry name" value="AB_hydrolase_3"/>
</dbReference>
<feature type="domain" description="Alpha/beta hydrolase fold-3" evidence="2">
    <location>
        <begin position="162"/>
        <end position="344"/>
    </location>
</feature>
<evidence type="ECO:0000259" key="2">
    <source>
        <dbReference type="Pfam" id="PF07859"/>
    </source>
</evidence>
<dbReference type="GO" id="GO:0016787">
    <property type="term" value="F:hydrolase activity"/>
    <property type="evidence" value="ECO:0007669"/>
    <property type="project" value="UniProtKB-KW"/>
</dbReference>
<sequence length="373" mass="40973">MAPVWSSQPFTAIYVTYFLVNTLLRLPLRLIYYTPKKLRPVPTWSLKACLMVPIFRDLFDLVEATRYEGSPPPDPKKAKERYALVEPSEDSGIYRGILSPTREIKPASRPGLWYANPDSVAASNKGKVAIHFPSGGFIFAYDPFWGGSEISGIINKHVQTDRVLFAQYRISTSAATRFPAAIQDALTFYHYVLQTGVDAKDIILSGDSAGGNVVLALMRYLETAGAAAGLPVPGGAMVWSPWVHITEDVIGQYSQSTRLRTDCLTPGVLQCGADAYLPKGGLSADVRPFISPLHHPFKTKIPLFVQAGTAEIFYDEIRGFADEMAQAEGNRLLFHETKSAPHNILAGHDLFNFTPQAVLAASKASKFFRGETS</sequence>
<dbReference type="Gene3D" id="3.40.50.1820">
    <property type="entry name" value="alpha/beta hydrolase"/>
    <property type="match status" value="1"/>
</dbReference>
<keyword evidence="1" id="KW-0378">Hydrolase</keyword>
<dbReference type="Proteomes" id="UP001320420">
    <property type="component" value="Unassembled WGS sequence"/>
</dbReference>
<comment type="caution">
    <text evidence="3">The sequence shown here is derived from an EMBL/GenBank/DDBJ whole genome shotgun (WGS) entry which is preliminary data.</text>
</comment>